<dbReference type="AlphaFoldDB" id="A0A9P5TP99"/>
<evidence type="ECO:0000256" key="5">
    <source>
        <dbReference type="PIRSR" id="PIRSR601019-1"/>
    </source>
</evidence>
<accession>A0A9P5TP99</accession>
<dbReference type="GO" id="GO:0007186">
    <property type="term" value="P:G protein-coupled receptor signaling pathway"/>
    <property type="evidence" value="ECO:0007669"/>
    <property type="project" value="InterPro"/>
</dbReference>
<dbReference type="SUPFAM" id="SSF47895">
    <property type="entry name" value="Transducin (alpha subunit), insertion domain"/>
    <property type="match status" value="1"/>
</dbReference>
<keyword evidence="1 6" id="KW-0479">Metal-binding</keyword>
<reference evidence="7" key="1">
    <citation type="submission" date="2020-11" db="EMBL/GenBank/DDBJ databases">
        <authorList>
            <consortium name="DOE Joint Genome Institute"/>
            <person name="Ahrendt S."/>
            <person name="Riley R."/>
            <person name="Andreopoulos W."/>
            <person name="LaButti K."/>
            <person name="Pangilinan J."/>
            <person name="Ruiz-duenas F.J."/>
            <person name="Barrasa J.M."/>
            <person name="Sanchez-Garcia M."/>
            <person name="Camarero S."/>
            <person name="Miyauchi S."/>
            <person name="Serrano A."/>
            <person name="Linde D."/>
            <person name="Babiker R."/>
            <person name="Drula E."/>
            <person name="Ayuso-Fernandez I."/>
            <person name="Pacheco R."/>
            <person name="Padilla G."/>
            <person name="Ferreira P."/>
            <person name="Barriuso J."/>
            <person name="Kellner H."/>
            <person name="Castanera R."/>
            <person name="Alfaro M."/>
            <person name="Ramirez L."/>
            <person name="Pisabarro A.G."/>
            <person name="Kuo A."/>
            <person name="Tritt A."/>
            <person name="Lipzen A."/>
            <person name="He G."/>
            <person name="Yan M."/>
            <person name="Ng V."/>
            <person name="Cullen D."/>
            <person name="Martin F."/>
            <person name="Rosso M.-N."/>
            <person name="Henrissat B."/>
            <person name="Hibbett D."/>
            <person name="Martinez A.T."/>
            <person name="Grigoriev I.V."/>
        </authorList>
    </citation>
    <scope>NUCLEOTIDE SEQUENCE</scope>
    <source>
        <strain evidence="7">AH 44721</strain>
    </source>
</reference>
<dbReference type="InterPro" id="IPR002975">
    <property type="entry name" value="Fungi_Gprotein_alpha"/>
</dbReference>
<keyword evidence="2 5" id="KW-0547">Nucleotide-binding</keyword>
<keyword evidence="4" id="KW-0807">Transducer</keyword>
<dbReference type="GO" id="GO:0046872">
    <property type="term" value="F:metal ion binding"/>
    <property type="evidence" value="ECO:0007669"/>
    <property type="project" value="UniProtKB-KW"/>
</dbReference>
<dbReference type="Gene3D" id="3.40.50.300">
    <property type="entry name" value="P-loop containing nucleotide triphosphate hydrolases"/>
    <property type="match status" value="1"/>
</dbReference>
<dbReference type="GO" id="GO:0005525">
    <property type="term" value="F:GTP binding"/>
    <property type="evidence" value="ECO:0007669"/>
    <property type="project" value="UniProtKB-KW"/>
</dbReference>
<feature type="binding site" evidence="5">
    <location>
        <begin position="270"/>
        <end position="273"/>
    </location>
    <ligand>
        <name>GTP</name>
        <dbReference type="ChEBI" id="CHEBI:37565"/>
    </ligand>
</feature>
<dbReference type="GO" id="GO:0001664">
    <property type="term" value="F:G protein-coupled receptor binding"/>
    <property type="evidence" value="ECO:0007669"/>
    <property type="project" value="InterPro"/>
</dbReference>
<dbReference type="InterPro" id="IPR011025">
    <property type="entry name" value="GproteinA_insert"/>
</dbReference>
<dbReference type="GO" id="GO:0005737">
    <property type="term" value="C:cytoplasm"/>
    <property type="evidence" value="ECO:0007669"/>
    <property type="project" value="TreeGrafter"/>
</dbReference>
<dbReference type="EMBL" id="JADNYJ010000041">
    <property type="protein sequence ID" value="KAF8901464.1"/>
    <property type="molecule type" value="Genomic_DNA"/>
</dbReference>
<dbReference type="Pfam" id="PF00503">
    <property type="entry name" value="G-alpha"/>
    <property type="match status" value="1"/>
</dbReference>
<dbReference type="PANTHER" id="PTHR10218">
    <property type="entry name" value="GTP-BINDING PROTEIN ALPHA SUBUNIT"/>
    <property type="match status" value="1"/>
</dbReference>
<name>A0A9P5TP99_GYMJU</name>
<evidence type="ECO:0000256" key="3">
    <source>
        <dbReference type="ARBA" id="ARBA00023134"/>
    </source>
</evidence>
<evidence type="ECO:0000256" key="1">
    <source>
        <dbReference type="ARBA" id="ARBA00022723"/>
    </source>
</evidence>
<evidence type="ECO:0000256" key="4">
    <source>
        <dbReference type="ARBA" id="ARBA00023224"/>
    </source>
</evidence>
<evidence type="ECO:0000313" key="7">
    <source>
        <dbReference type="EMBL" id="KAF8901464.1"/>
    </source>
</evidence>
<feature type="binding site" evidence="5">
    <location>
        <begin position="177"/>
        <end position="183"/>
    </location>
    <ligand>
        <name>GTP</name>
        <dbReference type="ChEBI" id="CHEBI:37565"/>
    </ligand>
</feature>
<feature type="binding site" evidence="6">
    <location>
        <position position="183"/>
    </location>
    <ligand>
        <name>Mg(2+)</name>
        <dbReference type="ChEBI" id="CHEBI:18420"/>
    </ligand>
</feature>
<dbReference type="OrthoDB" id="5817230at2759"/>
<sequence length="352" mass="40153">MSCKRPSRSEKDAKARSDKIDRQLMTEARKTKKEIKMLLLESGNAGGAELLRQLKLIYQGYTASEREAYKEVIFSNAIQAMRSILEALPDLGLTLSPDNDASSAIILSHPSHPNQAEYKILPRDIADAIHTLWHDPAIQAVIRRSNEFDMNDSAIYYFSTIDRLALPGYLPTDQDILRCRFETTGISETSFVVGDVMYKFFYPGAQRGERKKWIHQFENVTAVVFAVNLADYDEMPCDKSTTHLQEAISDFDSICNSKWLSQTSFILLFNHTDHFADKLPHTPLGDYFRGGNDSDAALDYLLHRFVSLNQSSAQRQIYIHYYCSNDPQKVGSILSSIQDILLQLDLRRRRLL</sequence>
<dbReference type="GO" id="GO:0003924">
    <property type="term" value="F:GTPase activity"/>
    <property type="evidence" value="ECO:0007669"/>
    <property type="project" value="InterPro"/>
</dbReference>
<gene>
    <name evidence="7" type="ORF">CPB84DRAFT_1815180</name>
</gene>
<dbReference type="Proteomes" id="UP000724874">
    <property type="component" value="Unassembled WGS sequence"/>
</dbReference>
<protein>
    <submittedName>
        <fullName evidence="7">Heterotrimeric G protein alpha subunit B</fullName>
    </submittedName>
</protein>
<evidence type="ECO:0000313" key="8">
    <source>
        <dbReference type="Proteomes" id="UP000724874"/>
    </source>
</evidence>
<proteinExistence type="predicted"/>
<dbReference type="InterPro" id="IPR001019">
    <property type="entry name" value="Gprotein_alpha_su"/>
</dbReference>
<keyword evidence="8" id="KW-1185">Reference proteome</keyword>
<evidence type="ECO:0000256" key="6">
    <source>
        <dbReference type="PIRSR" id="PIRSR601019-2"/>
    </source>
</evidence>
<dbReference type="FunFam" id="3.40.50.300:FF:000720">
    <property type="entry name" value="Guanine nucleotide-binding protein G(k) subunit alpha"/>
    <property type="match status" value="1"/>
</dbReference>
<dbReference type="InterPro" id="IPR027417">
    <property type="entry name" value="P-loop_NTPase"/>
</dbReference>
<dbReference type="CDD" id="cd00066">
    <property type="entry name" value="G-alpha"/>
    <property type="match status" value="1"/>
</dbReference>
<keyword evidence="6" id="KW-0460">Magnesium</keyword>
<dbReference type="GO" id="GO:0000750">
    <property type="term" value="P:pheromone-dependent signal transduction involved in conjugation with cellular fusion"/>
    <property type="evidence" value="ECO:0007669"/>
    <property type="project" value="TreeGrafter"/>
</dbReference>
<dbReference type="PANTHER" id="PTHR10218:SF302">
    <property type="entry name" value="GUANINE NUCLEOTIDE-BINDING PROTEIN ALPHA-5 SUBUNIT"/>
    <property type="match status" value="1"/>
</dbReference>
<dbReference type="GO" id="GO:0031683">
    <property type="term" value="F:G-protein beta/gamma-subunit complex binding"/>
    <property type="evidence" value="ECO:0007669"/>
    <property type="project" value="InterPro"/>
</dbReference>
<comment type="caution">
    <text evidence="7">The sequence shown here is derived from an EMBL/GenBank/DDBJ whole genome shotgun (WGS) entry which is preliminary data.</text>
</comment>
<dbReference type="PROSITE" id="PS51882">
    <property type="entry name" value="G_ALPHA"/>
    <property type="match status" value="1"/>
</dbReference>
<evidence type="ECO:0000256" key="2">
    <source>
        <dbReference type="ARBA" id="ARBA00022741"/>
    </source>
</evidence>
<dbReference type="GO" id="GO:0005834">
    <property type="term" value="C:heterotrimeric G-protein complex"/>
    <property type="evidence" value="ECO:0007669"/>
    <property type="project" value="InterPro"/>
</dbReference>
<organism evidence="7 8">
    <name type="scientific">Gymnopilus junonius</name>
    <name type="common">Spectacular rustgill mushroom</name>
    <name type="synonym">Gymnopilus spectabilis subsp. junonius</name>
    <dbReference type="NCBI Taxonomy" id="109634"/>
    <lineage>
        <taxon>Eukaryota</taxon>
        <taxon>Fungi</taxon>
        <taxon>Dikarya</taxon>
        <taxon>Basidiomycota</taxon>
        <taxon>Agaricomycotina</taxon>
        <taxon>Agaricomycetes</taxon>
        <taxon>Agaricomycetidae</taxon>
        <taxon>Agaricales</taxon>
        <taxon>Agaricineae</taxon>
        <taxon>Hymenogastraceae</taxon>
        <taxon>Gymnopilus</taxon>
    </lineage>
</organism>
<feature type="binding site" evidence="5">
    <location>
        <begin position="152"/>
        <end position="153"/>
    </location>
    <ligand>
        <name>GTP</name>
        <dbReference type="ChEBI" id="CHEBI:37565"/>
    </ligand>
</feature>
<dbReference type="Gene3D" id="1.10.400.10">
    <property type="entry name" value="GI Alpha 1, domain 2-like"/>
    <property type="match status" value="1"/>
</dbReference>
<dbReference type="SUPFAM" id="SSF52540">
    <property type="entry name" value="P-loop containing nucleoside triphosphate hydrolases"/>
    <property type="match status" value="1"/>
</dbReference>
<dbReference type="PRINTS" id="PR00318">
    <property type="entry name" value="GPROTEINA"/>
</dbReference>
<dbReference type="PRINTS" id="PR01241">
    <property type="entry name" value="GPROTEINAFNG"/>
</dbReference>
<dbReference type="SMART" id="SM00275">
    <property type="entry name" value="G_alpha"/>
    <property type="match status" value="1"/>
</dbReference>
<keyword evidence="3 5" id="KW-0342">GTP-binding</keyword>